<dbReference type="AlphaFoldDB" id="C7J2S3"/>
<reference evidence="1 2" key="1">
    <citation type="journal article" date="2005" name="Nature">
        <title>The map-based sequence of the rice genome.</title>
        <authorList>
            <consortium name="International rice genome sequencing project (IRGSP)"/>
            <person name="Matsumoto T."/>
            <person name="Wu J."/>
            <person name="Kanamori H."/>
            <person name="Katayose Y."/>
            <person name="Fujisawa M."/>
            <person name="Namiki N."/>
            <person name="Mizuno H."/>
            <person name="Yamamoto K."/>
            <person name="Antonio B.A."/>
            <person name="Baba T."/>
            <person name="Sakata K."/>
            <person name="Nagamura Y."/>
            <person name="Aoki H."/>
            <person name="Arikawa K."/>
            <person name="Arita K."/>
            <person name="Bito T."/>
            <person name="Chiden Y."/>
            <person name="Fujitsuka N."/>
            <person name="Fukunaka R."/>
            <person name="Hamada M."/>
            <person name="Harada C."/>
            <person name="Hayashi A."/>
            <person name="Hijishita S."/>
            <person name="Honda M."/>
            <person name="Hosokawa S."/>
            <person name="Ichikawa Y."/>
            <person name="Idonuma A."/>
            <person name="Iijima M."/>
            <person name="Ikeda M."/>
            <person name="Ikeno M."/>
            <person name="Ito K."/>
            <person name="Ito S."/>
            <person name="Ito T."/>
            <person name="Ito Y."/>
            <person name="Ito Y."/>
            <person name="Iwabuchi A."/>
            <person name="Kamiya K."/>
            <person name="Karasawa W."/>
            <person name="Kurita K."/>
            <person name="Katagiri S."/>
            <person name="Kikuta A."/>
            <person name="Kobayashi H."/>
            <person name="Kobayashi N."/>
            <person name="Machita K."/>
            <person name="Maehara T."/>
            <person name="Masukawa M."/>
            <person name="Mizubayashi T."/>
            <person name="Mukai Y."/>
            <person name="Nagasaki H."/>
            <person name="Nagata Y."/>
            <person name="Naito S."/>
            <person name="Nakashima M."/>
            <person name="Nakama Y."/>
            <person name="Nakamichi Y."/>
            <person name="Nakamura M."/>
            <person name="Meguro A."/>
            <person name="Negishi M."/>
            <person name="Ohta I."/>
            <person name="Ohta T."/>
            <person name="Okamoto M."/>
            <person name="Ono N."/>
            <person name="Saji S."/>
            <person name="Sakaguchi M."/>
            <person name="Sakai K."/>
            <person name="Shibata M."/>
            <person name="Shimokawa T."/>
            <person name="Song J."/>
            <person name="Takazaki Y."/>
            <person name="Terasawa K."/>
            <person name="Tsugane M."/>
            <person name="Tsuji K."/>
            <person name="Ueda S."/>
            <person name="Waki K."/>
            <person name="Yamagata H."/>
            <person name="Yamamoto M."/>
            <person name="Yamamoto S."/>
            <person name="Yamane H."/>
            <person name="Yoshiki S."/>
            <person name="Yoshihara R."/>
            <person name="Yukawa K."/>
            <person name="Zhong H."/>
            <person name="Yano M."/>
            <person name="Yuan Q."/>
            <person name="Ouyang S."/>
            <person name="Liu J."/>
            <person name="Jones K.M."/>
            <person name="Gansberger K."/>
            <person name="Moffat K."/>
            <person name="Hill J."/>
            <person name="Bera J."/>
            <person name="Fadrosh D."/>
            <person name="Jin S."/>
            <person name="Johri S."/>
            <person name="Kim M."/>
            <person name="Overton L."/>
            <person name="Reardon M."/>
            <person name="Tsitrin T."/>
            <person name="Vuong H."/>
            <person name="Weaver B."/>
            <person name="Ciecko A."/>
            <person name="Tallon L."/>
            <person name="Jackson J."/>
            <person name="Pai G."/>
            <person name="Aken S.V."/>
            <person name="Utterback T."/>
            <person name="Reidmuller S."/>
            <person name="Feldblyum T."/>
            <person name="Hsiao J."/>
            <person name="Zismann V."/>
            <person name="Iobst S."/>
            <person name="de Vazeille A.R."/>
            <person name="Buell C.R."/>
            <person name="Ying K."/>
            <person name="Li Y."/>
            <person name="Lu T."/>
            <person name="Huang Y."/>
            <person name="Zhao Q."/>
            <person name="Feng Q."/>
            <person name="Zhang L."/>
            <person name="Zhu J."/>
            <person name="Weng Q."/>
            <person name="Mu J."/>
            <person name="Lu Y."/>
            <person name="Fan D."/>
            <person name="Liu Y."/>
            <person name="Guan J."/>
            <person name="Zhang Y."/>
            <person name="Yu S."/>
            <person name="Liu X."/>
            <person name="Zhang Y."/>
            <person name="Hong G."/>
            <person name="Han B."/>
            <person name="Choisne N."/>
            <person name="Demange N."/>
            <person name="Orjeda G."/>
            <person name="Samain S."/>
            <person name="Cattolico L."/>
            <person name="Pelletier E."/>
            <person name="Couloux A."/>
            <person name="Segurens B."/>
            <person name="Wincker P."/>
            <person name="D'Hont A."/>
            <person name="Scarpelli C."/>
            <person name="Weissenbach J."/>
            <person name="Salanoubat M."/>
            <person name="Quetier F."/>
            <person name="Yu Y."/>
            <person name="Kim H.R."/>
            <person name="Rambo T."/>
            <person name="Currie J."/>
            <person name="Collura K."/>
            <person name="Luo M."/>
            <person name="Yang T."/>
            <person name="Ammiraju J.S.S."/>
            <person name="Engler F."/>
            <person name="Soderlund C."/>
            <person name="Wing R.A."/>
            <person name="Palmer L.E."/>
            <person name="de la Bastide M."/>
            <person name="Spiegel L."/>
            <person name="Nascimento L."/>
            <person name="Zutavern T."/>
            <person name="O'Shaughnessy A."/>
            <person name="Dike S."/>
            <person name="Dedhia N."/>
            <person name="Preston R."/>
            <person name="Balija V."/>
            <person name="McCombie W.R."/>
            <person name="Chow T."/>
            <person name="Chen H."/>
            <person name="Chung M."/>
            <person name="Chen C."/>
            <person name="Shaw J."/>
            <person name="Wu H."/>
            <person name="Hsiao K."/>
            <person name="Chao Y."/>
            <person name="Chu M."/>
            <person name="Cheng C."/>
            <person name="Hour A."/>
            <person name="Lee P."/>
            <person name="Lin S."/>
            <person name="Lin Y."/>
            <person name="Liou J."/>
            <person name="Liu S."/>
            <person name="Hsing Y."/>
            <person name="Raghuvanshi S."/>
            <person name="Mohanty A."/>
            <person name="Bharti A.K."/>
            <person name="Gaur A."/>
            <person name="Gupta V."/>
            <person name="Kumar D."/>
            <person name="Ravi V."/>
            <person name="Vij S."/>
            <person name="Kapur A."/>
            <person name="Khurana P."/>
            <person name="Khurana P."/>
            <person name="Khurana J.P."/>
            <person name="Tyagi A.K."/>
            <person name="Gaikwad K."/>
            <person name="Singh A."/>
            <person name="Dalal V."/>
            <person name="Srivastava S."/>
            <person name="Dixit A."/>
            <person name="Pal A.K."/>
            <person name="Ghazi I.A."/>
            <person name="Yadav M."/>
            <person name="Pandit A."/>
            <person name="Bhargava A."/>
            <person name="Sureshbabu K."/>
            <person name="Batra K."/>
            <person name="Sharma T.R."/>
            <person name="Mohapatra T."/>
            <person name="Singh N.K."/>
            <person name="Messing J."/>
            <person name="Nelson A.B."/>
            <person name="Fuks G."/>
            <person name="Kavchok S."/>
            <person name="Keizer G."/>
            <person name="Linton E."/>
            <person name="Llaca V."/>
            <person name="Song R."/>
            <person name="Tanyolac B."/>
            <person name="Young S."/>
            <person name="Ho-Il K."/>
            <person name="Hahn J.H."/>
            <person name="Sangsakoo G."/>
            <person name="Vanavichit A."/>
            <person name="de Mattos Luiz.A.T."/>
            <person name="Zimmer P.D."/>
            <person name="Malone G."/>
            <person name="Dellagostin O."/>
            <person name="de Oliveira A.C."/>
            <person name="Bevan M."/>
            <person name="Bancroft I."/>
            <person name="Minx P."/>
            <person name="Cordum H."/>
            <person name="Wilson R."/>
            <person name="Cheng Z."/>
            <person name="Jin W."/>
            <person name="Jiang J."/>
            <person name="Leong S.A."/>
            <person name="Iwama H."/>
            <person name="Gojobori T."/>
            <person name="Itoh T."/>
            <person name="Niimura Y."/>
            <person name="Fujii Y."/>
            <person name="Habara T."/>
            <person name="Sakai H."/>
            <person name="Sato Y."/>
            <person name="Wilson G."/>
            <person name="Kumar K."/>
            <person name="McCouch S."/>
            <person name="Juretic N."/>
            <person name="Hoen D."/>
            <person name="Wright S."/>
            <person name="Bruskiewich R."/>
            <person name="Bureau T."/>
            <person name="Miyao A."/>
            <person name="Hirochika H."/>
            <person name="Nishikawa T."/>
            <person name="Kadowaki K."/>
            <person name="Sugiura M."/>
            <person name="Burr B."/>
            <person name="Sasaki T."/>
        </authorList>
    </citation>
    <scope>NUCLEOTIDE SEQUENCE [LARGE SCALE GENOMIC DNA]</scope>
    <source>
        <strain evidence="2">cv. Nipponbare</strain>
    </source>
</reference>
<dbReference type="KEGG" id="dosa:Os05g0108050"/>
<accession>C7J2S3</accession>
<sequence length="18" mass="1872">MAAILPNGMLSKTPSIID</sequence>
<reference evidence="2" key="2">
    <citation type="journal article" date="2008" name="Nucleic Acids Res.">
        <title>The rice annotation project database (RAP-DB): 2008 update.</title>
        <authorList>
            <consortium name="The rice annotation project (RAP)"/>
        </authorList>
    </citation>
    <scope>GENOME REANNOTATION</scope>
    <source>
        <strain evidence="2">cv. Nipponbare</strain>
    </source>
</reference>
<dbReference type="Proteomes" id="UP000000763">
    <property type="component" value="Chromosome 5"/>
</dbReference>
<organism evidence="1 2">
    <name type="scientific">Oryza sativa subsp. japonica</name>
    <name type="common">Rice</name>
    <dbReference type="NCBI Taxonomy" id="39947"/>
    <lineage>
        <taxon>Eukaryota</taxon>
        <taxon>Viridiplantae</taxon>
        <taxon>Streptophyta</taxon>
        <taxon>Embryophyta</taxon>
        <taxon>Tracheophyta</taxon>
        <taxon>Spermatophyta</taxon>
        <taxon>Magnoliopsida</taxon>
        <taxon>Liliopsida</taxon>
        <taxon>Poales</taxon>
        <taxon>Poaceae</taxon>
        <taxon>BOP clade</taxon>
        <taxon>Oryzoideae</taxon>
        <taxon>Oryzeae</taxon>
        <taxon>Oryzinae</taxon>
        <taxon>Oryza</taxon>
        <taxon>Oryza sativa</taxon>
    </lineage>
</organism>
<protein>
    <submittedName>
        <fullName evidence="1">Os05g0108050 protein</fullName>
    </submittedName>
</protein>
<name>C7J2S3_ORYSJ</name>
<dbReference type="EMBL" id="AP008211">
    <property type="protein sequence ID" value="BAH92899.1"/>
    <property type="molecule type" value="Genomic_DNA"/>
</dbReference>
<proteinExistence type="predicted"/>
<evidence type="ECO:0000313" key="2">
    <source>
        <dbReference type="Proteomes" id="UP000000763"/>
    </source>
</evidence>
<evidence type="ECO:0000313" key="1">
    <source>
        <dbReference type="EMBL" id="BAH92899.1"/>
    </source>
</evidence>
<gene>
    <name evidence="1" type="ordered locus">Os05g0108050</name>
</gene>